<accession>A0A1I1MP12</accession>
<sequence length="337" mass="37669">MQITTRPSLLHAPIIGNAANVICNNTIGNNTATNVVFRAKKSPKTAVTEMFDLLKTRIAEYNFTCKLLRHTIRGTFLTAIKNVVNLFAASFSQLQDYYVEFSTAMLAGAMNQSTDSAARHIKKMLVLGFLQETDIAPTHRHFARFNTVYKVDLTAINSEAIVKLIEQEKEDDINPNLGLVKKHRKPRKQVQTEPVEGEPVQAVEATTTEATTVTGQQPAELIAVQEAEVVFVEAGDDGDGQSLYEYYMTDEEAAQSPYVSPAKFEASNQSPCIAVPVYCVMPFYANLTQLNRKIEILTNQLKINDTSFCIYRNLRHILNSNFSKVKGITYKKLFNSN</sequence>
<evidence type="ECO:0000313" key="2">
    <source>
        <dbReference type="Proteomes" id="UP000199514"/>
    </source>
</evidence>
<dbReference type="RefSeq" id="WP_091515497.1">
    <property type="nucleotide sequence ID" value="NZ_FOLE01000011.1"/>
</dbReference>
<name>A0A1I1MP12_9BACT</name>
<gene>
    <name evidence="1" type="ORF">SAMN05421780_11113</name>
</gene>
<reference evidence="1 2" key="1">
    <citation type="submission" date="2016-10" db="EMBL/GenBank/DDBJ databases">
        <authorList>
            <person name="de Groot N.N."/>
        </authorList>
    </citation>
    <scope>NUCLEOTIDE SEQUENCE [LARGE SCALE GENOMIC DNA]</scope>
    <source>
        <strain evidence="1 2">DSM 6793</strain>
    </source>
</reference>
<dbReference type="Proteomes" id="UP000199514">
    <property type="component" value="Unassembled WGS sequence"/>
</dbReference>
<dbReference type="EMBL" id="FOLE01000011">
    <property type="protein sequence ID" value="SFC86836.1"/>
    <property type="molecule type" value="Genomic_DNA"/>
</dbReference>
<evidence type="ECO:0000313" key="1">
    <source>
        <dbReference type="EMBL" id="SFC86836.1"/>
    </source>
</evidence>
<dbReference type="STRING" id="927664.SAMN05421780_11113"/>
<protein>
    <submittedName>
        <fullName evidence="1">Uncharacterized protein</fullName>
    </submittedName>
</protein>
<keyword evidence="2" id="KW-1185">Reference proteome</keyword>
<organism evidence="1 2">
    <name type="scientific">Flexibacter flexilis DSM 6793</name>
    <dbReference type="NCBI Taxonomy" id="927664"/>
    <lineage>
        <taxon>Bacteria</taxon>
        <taxon>Pseudomonadati</taxon>
        <taxon>Bacteroidota</taxon>
        <taxon>Cytophagia</taxon>
        <taxon>Cytophagales</taxon>
        <taxon>Flexibacteraceae</taxon>
        <taxon>Flexibacter</taxon>
    </lineage>
</organism>
<dbReference type="AlphaFoldDB" id="A0A1I1MP12"/>
<proteinExistence type="predicted"/>